<keyword evidence="3" id="KW-1185">Reference proteome</keyword>
<dbReference type="Pfam" id="PF05063">
    <property type="entry name" value="MT-A70"/>
    <property type="match status" value="1"/>
</dbReference>
<sequence>METQADSNSGDDITAIKELRQQLEARIETRHKEQQDLIASLQTLVPDLVSSLNLSLQVISTINHRPFTPLSPPPNPNPTTPRPLLLKKHPLDNRAKPLPPSKRVAKPEPPSRREDGATGSPLSVVRSMVARCLLERKPWDAIDSSTVLRKLENCPNVTAVEKAALRDVGGESGDIFAVETALRSLAEDNRGVELDEFGVSGKSGVMVMNIDSTRLAKELPGSVDTADANKVVVSDGPGDGGEEAGLGFRTMHRPGMPEMWPGDPHMQGMPPMFPGPMMGHRGGGPRGMGMMGMHRGMGVPPQHRPPFGPNTPMGGSNSGVPVKQVSEEEVMKDLEVLLNKKSFKEMQKSKTGEELLDLIHRPTAKETAVAAKFKTKGGPQLKEYCASLTKEDCRQKAGSYIACEKVHFRRIIALHTDINLGDCSFLDTCRHMKTCKYVHYELDPTPDVPPMMMGTSSLPLSKPLKAQRAHYCSPAELGAAQWINCDIRNFRMDILGQFGVIMADPPWDIHMELPYGTMADDEMRTLNVPALQTDGLIFLWVTGRAMELGRECLELWGYKRVEEIIWVKTNQLQRIIRTGRTGHWLNHSKEHCLVGIKGNPEVNRNIDTDVLVAEVRETSRKPDEMYPLLERISPRTRKLELFARMHNTHSGWLSMGNQLSGNRLVDEGLRARFKASYPEVEIEPLSPPRISTMDVDPTGNQPRTPISGPETTPVPQSSFTQAAVTEAANVSEEKPLIISKDVEMVKAE</sequence>
<dbReference type="KEGG" id="soe:110796381"/>
<dbReference type="GO" id="GO:0016556">
    <property type="term" value="P:mRNA modification"/>
    <property type="evidence" value="ECO:0000318"/>
    <property type="project" value="GO_Central"/>
</dbReference>
<evidence type="ECO:0000313" key="4">
    <source>
        <dbReference type="RefSeq" id="XP_021857135.1"/>
    </source>
</evidence>
<dbReference type="PANTHER" id="PTHR12829">
    <property type="entry name" value="N6-ADENOSINE-METHYLTRANSFERASE"/>
    <property type="match status" value="1"/>
</dbReference>
<evidence type="ECO:0000256" key="1">
    <source>
        <dbReference type="PROSITE-ProRule" id="PRU00489"/>
    </source>
</evidence>
<dbReference type="PROSITE" id="PS51143">
    <property type="entry name" value="MT_A70"/>
    <property type="match status" value="1"/>
</dbReference>
<dbReference type="GO" id="GO:0036396">
    <property type="term" value="C:RNA N6-methyladenosine methyltransferase complex"/>
    <property type="evidence" value="ECO:0007669"/>
    <property type="project" value="TreeGrafter"/>
</dbReference>
<dbReference type="Proteomes" id="UP000813463">
    <property type="component" value="Chromosome 6"/>
</dbReference>
<evidence type="ECO:0000256" key="2">
    <source>
        <dbReference type="SAM" id="MobiDB-lite"/>
    </source>
</evidence>
<dbReference type="GeneID" id="110796381"/>
<dbReference type="PANTHER" id="PTHR12829:SF2">
    <property type="entry name" value="N6-ADENOSINE-METHYLTRANSFERASE MT-A70-LIKE"/>
    <property type="match status" value="1"/>
</dbReference>
<dbReference type="InterPro" id="IPR007757">
    <property type="entry name" value="MT-A70-like"/>
</dbReference>
<reference evidence="4" key="2">
    <citation type="submission" date="2025-08" db="UniProtKB">
        <authorList>
            <consortium name="RefSeq"/>
        </authorList>
    </citation>
    <scope>IDENTIFICATION</scope>
    <source>
        <tissue evidence="4">Leaf</tissue>
    </source>
</reference>
<dbReference type="GO" id="GO:0005634">
    <property type="term" value="C:nucleus"/>
    <property type="evidence" value="ECO:0000318"/>
    <property type="project" value="GO_Central"/>
</dbReference>
<dbReference type="GO" id="GO:0008168">
    <property type="term" value="F:methyltransferase activity"/>
    <property type="evidence" value="ECO:0000318"/>
    <property type="project" value="GO_Central"/>
</dbReference>
<name>A0A9R0IZ85_SPIOL</name>
<accession>A0A9R0IZ85</accession>
<dbReference type="InterPro" id="IPR029063">
    <property type="entry name" value="SAM-dependent_MTases_sf"/>
</dbReference>
<protein>
    <submittedName>
        <fullName evidence="4">N6-adenosine-methyltransferase MT-A70-like</fullName>
    </submittedName>
</protein>
<proteinExistence type="inferred from homology"/>
<dbReference type="AlphaFoldDB" id="A0A9R0IZ85"/>
<feature type="region of interest" description="Disordered" evidence="2">
    <location>
        <begin position="65"/>
        <end position="121"/>
    </location>
</feature>
<feature type="compositionally biased region" description="Pro residues" evidence="2">
    <location>
        <begin position="69"/>
        <end position="81"/>
    </location>
</feature>
<comment type="similarity">
    <text evidence="1">Belongs to the MT-A70-like family.</text>
</comment>
<evidence type="ECO:0000313" key="3">
    <source>
        <dbReference type="Proteomes" id="UP000813463"/>
    </source>
</evidence>
<feature type="compositionally biased region" description="Basic and acidic residues" evidence="2">
    <location>
        <begin position="105"/>
        <end position="116"/>
    </location>
</feature>
<dbReference type="SUPFAM" id="SSF53335">
    <property type="entry name" value="S-adenosyl-L-methionine-dependent methyltransferases"/>
    <property type="match status" value="1"/>
</dbReference>
<organism evidence="3 4">
    <name type="scientific">Spinacia oleracea</name>
    <name type="common">Spinach</name>
    <dbReference type="NCBI Taxonomy" id="3562"/>
    <lineage>
        <taxon>Eukaryota</taxon>
        <taxon>Viridiplantae</taxon>
        <taxon>Streptophyta</taxon>
        <taxon>Embryophyta</taxon>
        <taxon>Tracheophyta</taxon>
        <taxon>Spermatophyta</taxon>
        <taxon>Magnoliopsida</taxon>
        <taxon>eudicotyledons</taxon>
        <taxon>Gunneridae</taxon>
        <taxon>Pentapetalae</taxon>
        <taxon>Caryophyllales</taxon>
        <taxon>Chenopodiaceae</taxon>
        <taxon>Chenopodioideae</taxon>
        <taxon>Anserineae</taxon>
        <taxon>Spinacia</taxon>
    </lineage>
</organism>
<feature type="compositionally biased region" description="Polar residues" evidence="2">
    <location>
        <begin position="698"/>
        <end position="718"/>
    </location>
</feature>
<dbReference type="OrthoDB" id="10262526at2759"/>
<dbReference type="RefSeq" id="XP_021857135.1">
    <property type="nucleotide sequence ID" value="XM_022001443.2"/>
</dbReference>
<feature type="region of interest" description="Disordered" evidence="2">
    <location>
        <begin position="684"/>
        <end position="718"/>
    </location>
</feature>
<gene>
    <name evidence="4" type="primary">LOC110796381</name>
</gene>
<reference evidence="3" key="1">
    <citation type="journal article" date="2021" name="Nat. Commun.">
        <title>Genomic analyses provide insights into spinach domestication and the genetic basis of agronomic traits.</title>
        <authorList>
            <person name="Cai X."/>
            <person name="Sun X."/>
            <person name="Xu C."/>
            <person name="Sun H."/>
            <person name="Wang X."/>
            <person name="Ge C."/>
            <person name="Zhang Z."/>
            <person name="Wang Q."/>
            <person name="Fei Z."/>
            <person name="Jiao C."/>
            <person name="Wang Q."/>
        </authorList>
    </citation>
    <scope>NUCLEOTIDE SEQUENCE [LARGE SCALE GENOMIC DNA]</scope>
    <source>
        <strain evidence="3">cv. Varoflay</strain>
    </source>
</reference>